<dbReference type="SUPFAM" id="SSF49410">
    <property type="entry name" value="Alpha-macroglobulin receptor domain"/>
    <property type="match status" value="1"/>
</dbReference>
<gene>
    <name evidence="2" type="ORF">EB796_015889</name>
</gene>
<organism evidence="2 3">
    <name type="scientific">Bugula neritina</name>
    <name type="common">Brown bryozoan</name>
    <name type="synonym">Sertularia neritina</name>
    <dbReference type="NCBI Taxonomy" id="10212"/>
    <lineage>
        <taxon>Eukaryota</taxon>
        <taxon>Metazoa</taxon>
        <taxon>Spiralia</taxon>
        <taxon>Lophotrochozoa</taxon>
        <taxon>Bryozoa</taxon>
        <taxon>Gymnolaemata</taxon>
        <taxon>Cheilostomatida</taxon>
        <taxon>Flustrina</taxon>
        <taxon>Buguloidea</taxon>
        <taxon>Bugulidae</taxon>
        <taxon>Bugula</taxon>
    </lineage>
</organism>
<dbReference type="InterPro" id="IPR050473">
    <property type="entry name" value="A2M/Complement_sys"/>
</dbReference>
<dbReference type="SMART" id="SM01361">
    <property type="entry name" value="A2M_recep"/>
    <property type="match status" value="1"/>
</dbReference>
<feature type="domain" description="Alpha-macroglobulin receptor-binding" evidence="1">
    <location>
        <begin position="1"/>
        <end position="82"/>
    </location>
</feature>
<dbReference type="Pfam" id="PF07677">
    <property type="entry name" value="A2M_recep"/>
    <property type="match status" value="1"/>
</dbReference>
<reference evidence="2" key="1">
    <citation type="submission" date="2020-06" db="EMBL/GenBank/DDBJ databases">
        <title>Draft genome of Bugula neritina, a colonial animal packing powerful symbionts and potential medicines.</title>
        <authorList>
            <person name="Rayko M."/>
        </authorList>
    </citation>
    <scope>NUCLEOTIDE SEQUENCE [LARGE SCALE GENOMIC DNA]</scope>
    <source>
        <strain evidence="2">Kwan_BN1</strain>
    </source>
</reference>
<protein>
    <submittedName>
        <fullName evidence="2">A2ML1</fullName>
    </submittedName>
</protein>
<proteinExistence type="predicted"/>
<name>A0A7J7JJU1_BUGNE</name>
<dbReference type="OrthoDB" id="9998011at2759"/>
<evidence type="ECO:0000313" key="2">
    <source>
        <dbReference type="EMBL" id="KAF6025638.1"/>
    </source>
</evidence>
<dbReference type="GO" id="GO:0005576">
    <property type="term" value="C:extracellular region"/>
    <property type="evidence" value="ECO:0007669"/>
    <property type="project" value="InterPro"/>
</dbReference>
<accession>A0A7J7JJU1</accession>
<dbReference type="InterPro" id="IPR036595">
    <property type="entry name" value="A-macroglobulin_rcpt-bd_sf"/>
</dbReference>
<evidence type="ECO:0000313" key="3">
    <source>
        <dbReference type="Proteomes" id="UP000593567"/>
    </source>
</evidence>
<dbReference type="PANTHER" id="PTHR11412">
    <property type="entry name" value="MACROGLOBULIN / COMPLEMENT"/>
    <property type="match status" value="1"/>
</dbReference>
<comment type="caution">
    <text evidence="2">The sequence shown here is derived from an EMBL/GenBank/DDBJ whole genome shotgun (WGS) entry which is preliminary data.</text>
</comment>
<dbReference type="Proteomes" id="UP000593567">
    <property type="component" value="Unassembled WGS sequence"/>
</dbReference>
<keyword evidence="3" id="KW-1185">Reference proteome</keyword>
<dbReference type="PANTHER" id="PTHR11412:SF171">
    <property type="entry name" value="PREGNANCY ZONE PROTEIN-LIKE PROTEIN"/>
    <property type="match status" value="1"/>
</dbReference>
<sequence length="83" mass="9344">MAIVEVKMVSGWAVDLATLKPLVKEEENGIRRYEVDKNGAIQLYFDSLGATQKCFTLEVNQHTDVKNAKPAVVTTYDYYKTGE</sequence>
<dbReference type="AlphaFoldDB" id="A0A7J7JJU1"/>
<dbReference type="EMBL" id="VXIV02002437">
    <property type="protein sequence ID" value="KAF6025638.1"/>
    <property type="molecule type" value="Genomic_DNA"/>
</dbReference>
<evidence type="ECO:0000259" key="1">
    <source>
        <dbReference type="SMART" id="SM01361"/>
    </source>
</evidence>
<dbReference type="InterPro" id="IPR009048">
    <property type="entry name" value="A-macroglobulin_rcpt-bd"/>
</dbReference>
<dbReference type="Gene3D" id="2.60.40.690">
    <property type="entry name" value="Alpha-macroglobulin, receptor-binding domain"/>
    <property type="match status" value="1"/>
</dbReference>